<protein>
    <recommendedName>
        <fullName evidence="1">Large polyvalent protein associated domain-containing protein</fullName>
    </recommendedName>
</protein>
<dbReference type="InterPro" id="IPR040809">
    <property type="entry name" value="LPD28"/>
</dbReference>
<accession>A0A4R1K3E9</accession>
<dbReference type="Pfam" id="PF18843">
    <property type="entry name" value="LPD28"/>
    <property type="match status" value="1"/>
</dbReference>
<comment type="caution">
    <text evidence="2">The sequence shown here is derived from an EMBL/GenBank/DDBJ whole genome shotgun (WGS) entry which is preliminary data.</text>
</comment>
<sequence>MFNNLYAYYDGRLKSAEKEQIEKLAGRQLFFYETRHDDDGDWVTPVTIEKSVFVNFCNTVIFIKPLQFGDADFIEIDEEDWDFDFPQIVARGNEFVLSEKDGAYYE</sequence>
<gene>
    <name evidence="2" type="ORF">C8D98_2622</name>
</gene>
<dbReference type="RefSeq" id="WP_132874589.1">
    <property type="nucleotide sequence ID" value="NZ_SMGG01000007.1"/>
</dbReference>
<name>A0A4R1K3E9_9BACT</name>
<proteinExistence type="predicted"/>
<reference evidence="2 3" key="1">
    <citation type="submission" date="2019-03" db="EMBL/GenBank/DDBJ databases">
        <title>Genomic Encyclopedia of Type Strains, Phase IV (KMG-IV): sequencing the most valuable type-strain genomes for metagenomic binning, comparative biology and taxonomic classification.</title>
        <authorList>
            <person name="Goeker M."/>
        </authorList>
    </citation>
    <scope>NUCLEOTIDE SEQUENCE [LARGE SCALE GENOMIC DNA]</scope>
    <source>
        <strain evidence="2 3">DSM 24984</strain>
    </source>
</reference>
<dbReference type="EMBL" id="SMGG01000007">
    <property type="protein sequence ID" value="TCK58420.1"/>
    <property type="molecule type" value="Genomic_DNA"/>
</dbReference>
<dbReference type="Proteomes" id="UP000294614">
    <property type="component" value="Unassembled WGS sequence"/>
</dbReference>
<dbReference type="AlphaFoldDB" id="A0A4R1K3E9"/>
<evidence type="ECO:0000313" key="2">
    <source>
        <dbReference type="EMBL" id="TCK58420.1"/>
    </source>
</evidence>
<evidence type="ECO:0000313" key="3">
    <source>
        <dbReference type="Proteomes" id="UP000294614"/>
    </source>
</evidence>
<organism evidence="2 3">
    <name type="scientific">Seleniivibrio woodruffii</name>
    <dbReference type="NCBI Taxonomy" id="1078050"/>
    <lineage>
        <taxon>Bacteria</taxon>
        <taxon>Pseudomonadati</taxon>
        <taxon>Deferribacterota</taxon>
        <taxon>Deferribacteres</taxon>
        <taxon>Deferribacterales</taxon>
        <taxon>Geovibrionaceae</taxon>
        <taxon>Seleniivibrio</taxon>
    </lineage>
</organism>
<evidence type="ECO:0000259" key="1">
    <source>
        <dbReference type="Pfam" id="PF18843"/>
    </source>
</evidence>
<keyword evidence="3" id="KW-1185">Reference proteome</keyword>
<feature type="domain" description="Large polyvalent protein associated" evidence="1">
    <location>
        <begin position="28"/>
        <end position="84"/>
    </location>
</feature>